<dbReference type="PROSITE" id="PS50888">
    <property type="entry name" value="BHLH"/>
    <property type="match status" value="1"/>
</dbReference>
<dbReference type="SUPFAM" id="SSF47459">
    <property type="entry name" value="HLH, helix-loop-helix DNA-binding domain"/>
    <property type="match status" value="1"/>
</dbReference>
<protein>
    <submittedName>
        <fullName evidence="10">Class E basic helix-loop-helix protein 40</fullName>
    </submittedName>
</protein>
<feature type="region of interest" description="Disordered" evidence="6">
    <location>
        <begin position="1"/>
        <end position="22"/>
    </location>
</feature>
<evidence type="ECO:0000313" key="9">
    <source>
        <dbReference type="Proteomes" id="UP001652627"/>
    </source>
</evidence>
<keyword evidence="3" id="KW-0805">Transcription regulation</keyword>
<dbReference type="Gene3D" id="6.10.250.980">
    <property type="match status" value="1"/>
</dbReference>
<dbReference type="Proteomes" id="UP001652627">
    <property type="component" value="Chromosome 12"/>
</dbReference>
<dbReference type="SUPFAM" id="SSF158457">
    <property type="entry name" value="Orange domain-like"/>
    <property type="match status" value="1"/>
</dbReference>
<feature type="region of interest" description="Disordered" evidence="6">
    <location>
        <begin position="187"/>
        <end position="261"/>
    </location>
</feature>
<sequence>MERLPGAPPPPPPPPLCLGKLPALEGAEPPGLDFAHMYQVYKPRRGLKRSDDSKETYKLPHRLIEKKRRDRINECIAQLKDLLPEHLKLTTLGHLEKAVVLELTLKHVKALTNLIEQQQQKIIALQNGLQAGDLPSRNLDSSQEMFRSGFQMCAKEMLQYLAKHESGKELKCSQLAGHLHRLASEALPGAAAGRRPPDGAAKAADSKEKSGSAAEGHGKNCVPVIQRTFAHAGGEQSGSDTDTDSGYGGELEKSDSKSEQQYFKKDAELKYTVQERISSIKQETEDPPAKRTRLETPEDEGPFGSDAIGSASGFLGPHAHQPPLCLPFYLIPPSATAYLPMLEKCWYPASVPVLYPSLPASAAALTGFMNPDKISPPLLMPQRLPSPLPAHSPIDSSALLQALKQIPPLNLETKD</sequence>
<accession>A0ABM4F3V3</accession>
<dbReference type="PANTHER" id="PTHR10985">
    <property type="entry name" value="BASIC HELIX-LOOP-HELIX TRANSCRIPTION FACTOR, HES-RELATED"/>
    <property type="match status" value="1"/>
</dbReference>
<reference evidence="10" key="1">
    <citation type="submission" date="2025-08" db="UniProtKB">
        <authorList>
            <consortium name="RefSeq"/>
        </authorList>
    </citation>
    <scope>IDENTIFICATION</scope>
    <source>
        <tissue evidence="10">Blood</tissue>
    </source>
</reference>
<evidence type="ECO:0000313" key="10">
    <source>
        <dbReference type="RefSeq" id="XP_067159619.1"/>
    </source>
</evidence>
<dbReference type="InterPro" id="IPR050370">
    <property type="entry name" value="HES_HEY"/>
</dbReference>
<dbReference type="CDD" id="cd19749">
    <property type="entry name" value="bHLH-O_DEC1"/>
    <property type="match status" value="1"/>
</dbReference>
<keyword evidence="2" id="KW-0678">Repressor</keyword>
<feature type="domain" description="Orange" evidence="8">
    <location>
        <begin position="146"/>
        <end position="179"/>
    </location>
</feature>
<name>A0ABM4F3V3_9AVES</name>
<dbReference type="GeneID" id="106489796"/>
<dbReference type="Gene3D" id="4.10.280.10">
    <property type="entry name" value="Helix-loop-helix DNA-binding domain"/>
    <property type="match status" value="1"/>
</dbReference>
<feature type="domain" description="BHLH" evidence="7">
    <location>
        <begin position="56"/>
        <end position="111"/>
    </location>
</feature>
<feature type="compositionally biased region" description="Basic and acidic residues" evidence="6">
    <location>
        <begin position="282"/>
        <end position="296"/>
    </location>
</feature>
<dbReference type="RefSeq" id="XP_067159619.1">
    <property type="nucleotide sequence ID" value="XM_067303518.1"/>
</dbReference>
<evidence type="ECO:0000256" key="5">
    <source>
        <dbReference type="ARBA" id="ARBA00023242"/>
    </source>
</evidence>
<feature type="region of interest" description="Disordered" evidence="6">
    <location>
        <begin position="278"/>
        <end position="302"/>
    </location>
</feature>
<keyword evidence="5" id="KW-0539">Nucleus</keyword>
<keyword evidence="9" id="KW-1185">Reference proteome</keyword>
<keyword evidence="4" id="KW-0804">Transcription</keyword>
<feature type="compositionally biased region" description="Basic and acidic residues" evidence="6">
    <location>
        <begin position="250"/>
        <end position="261"/>
    </location>
</feature>
<evidence type="ECO:0000256" key="3">
    <source>
        <dbReference type="ARBA" id="ARBA00023015"/>
    </source>
</evidence>
<gene>
    <name evidence="10" type="primary">BHLHE40</name>
</gene>
<feature type="compositionally biased region" description="Pro residues" evidence="6">
    <location>
        <begin position="1"/>
        <end position="16"/>
    </location>
</feature>
<dbReference type="PROSITE" id="PS51054">
    <property type="entry name" value="ORANGE"/>
    <property type="match status" value="1"/>
</dbReference>
<proteinExistence type="predicted"/>
<dbReference type="SMART" id="SM00353">
    <property type="entry name" value="HLH"/>
    <property type="match status" value="1"/>
</dbReference>
<evidence type="ECO:0000256" key="6">
    <source>
        <dbReference type="SAM" id="MobiDB-lite"/>
    </source>
</evidence>
<dbReference type="Pfam" id="PF07527">
    <property type="entry name" value="Hairy_orange"/>
    <property type="match status" value="1"/>
</dbReference>
<dbReference type="InterPro" id="IPR003650">
    <property type="entry name" value="Orange_dom"/>
</dbReference>
<feature type="compositionally biased region" description="Low complexity" evidence="6">
    <location>
        <begin position="187"/>
        <end position="203"/>
    </location>
</feature>
<evidence type="ECO:0000259" key="8">
    <source>
        <dbReference type="PROSITE" id="PS51054"/>
    </source>
</evidence>
<dbReference type="Pfam" id="PF00010">
    <property type="entry name" value="HLH"/>
    <property type="match status" value="1"/>
</dbReference>
<dbReference type="InterPro" id="IPR036638">
    <property type="entry name" value="HLH_DNA-bd_sf"/>
</dbReference>
<evidence type="ECO:0000259" key="7">
    <source>
        <dbReference type="PROSITE" id="PS50888"/>
    </source>
</evidence>
<dbReference type="InterPro" id="IPR011598">
    <property type="entry name" value="bHLH_dom"/>
</dbReference>
<evidence type="ECO:0000256" key="1">
    <source>
        <dbReference type="ARBA" id="ARBA00004123"/>
    </source>
</evidence>
<evidence type="ECO:0000256" key="2">
    <source>
        <dbReference type="ARBA" id="ARBA00022491"/>
    </source>
</evidence>
<organism evidence="9 10">
    <name type="scientific">Apteryx mantelli</name>
    <name type="common">North Island brown kiwi</name>
    <dbReference type="NCBI Taxonomy" id="2696672"/>
    <lineage>
        <taxon>Eukaryota</taxon>
        <taxon>Metazoa</taxon>
        <taxon>Chordata</taxon>
        <taxon>Craniata</taxon>
        <taxon>Vertebrata</taxon>
        <taxon>Euteleostomi</taxon>
        <taxon>Archelosauria</taxon>
        <taxon>Archosauria</taxon>
        <taxon>Dinosauria</taxon>
        <taxon>Saurischia</taxon>
        <taxon>Theropoda</taxon>
        <taxon>Coelurosauria</taxon>
        <taxon>Aves</taxon>
        <taxon>Palaeognathae</taxon>
        <taxon>Apterygiformes</taxon>
        <taxon>Apterygidae</taxon>
        <taxon>Apteryx</taxon>
    </lineage>
</organism>
<comment type="subcellular location">
    <subcellularLocation>
        <location evidence="1">Nucleus</location>
    </subcellularLocation>
</comment>
<dbReference type="SMART" id="SM00511">
    <property type="entry name" value="ORANGE"/>
    <property type="match status" value="1"/>
</dbReference>
<evidence type="ECO:0000256" key="4">
    <source>
        <dbReference type="ARBA" id="ARBA00023163"/>
    </source>
</evidence>